<evidence type="ECO:0000313" key="3">
    <source>
        <dbReference type="Proteomes" id="UP000275078"/>
    </source>
</evidence>
<accession>A0A3N4HYA8</accession>
<proteinExistence type="predicted"/>
<protein>
    <submittedName>
        <fullName evidence="2">Uncharacterized protein</fullName>
    </submittedName>
</protein>
<dbReference type="EMBL" id="ML119725">
    <property type="protein sequence ID" value="RPA77488.1"/>
    <property type="molecule type" value="Genomic_DNA"/>
</dbReference>
<dbReference type="AlphaFoldDB" id="A0A3N4HYA8"/>
<dbReference type="Proteomes" id="UP000275078">
    <property type="component" value="Unassembled WGS sequence"/>
</dbReference>
<sequence>MCTQGPQQSLIQQRQTGIGPGRSTKQMFPILSTLIRSKLACASRRQFFGDQTRVYAAVVVDGTTLEQGQLGIPISQASVVQR</sequence>
<organism evidence="2 3">
    <name type="scientific">Ascobolus immersus RN42</name>
    <dbReference type="NCBI Taxonomy" id="1160509"/>
    <lineage>
        <taxon>Eukaryota</taxon>
        <taxon>Fungi</taxon>
        <taxon>Dikarya</taxon>
        <taxon>Ascomycota</taxon>
        <taxon>Pezizomycotina</taxon>
        <taxon>Pezizomycetes</taxon>
        <taxon>Pezizales</taxon>
        <taxon>Ascobolaceae</taxon>
        <taxon>Ascobolus</taxon>
    </lineage>
</organism>
<reference evidence="2 3" key="1">
    <citation type="journal article" date="2018" name="Nat. Ecol. Evol.">
        <title>Pezizomycetes genomes reveal the molecular basis of ectomycorrhizal truffle lifestyle.</title>
        <authorList>
            <person name="Murat C."/>
            <person name="Payen T."/>
            <person name="Noel B."/>
            <person name="Kuo A."/>
            <person name="Morin E."/>
            <person name="Chen J."/>
            <person name="Kohler A."/>
            <person name="Krizsan K."/>
            <person name="Balestrini R."/>
            <person name="Da Silva C."/>
            <person name="Montanini B."/>
            <person name="Hainaut M."/>
            <person name="Levati E."/>
            <person name="Barry K.W."/>
            <person name="Belfiori B."/>
            <person name="Cichocki N."/>
            <person name="Clum A."/>
            <person name="Dockter R.B."/>
            <person name="Fauchery L."/>
            <person name="Guy J."/>
            <person name="Iotti M."/>
            <person name="Le Tacon F."/>
            <person name="Lindquist E.A."/>
            <person name="Lipzen A."/>
            <person name="Malagnac F."/>
            <person name="Mello A."/>
            <person name="Molinier V."/>
            <person name="Miyauchi S."/>
            <person name="Poulain J."/>
            <person name="Riccioni C."/>
            <person name="Rubini A."/>
            <person name="Sitrit Y."/>
            <person name="Splivallo R."/>
            <person name="Traeger S."/>
            <person name="Wang M."/>
            <person name="Zifcakova L."/>
            <person name="Wipf D."/>
            <person name="Zambonelli A."/>
            <person name="Paolocci F."/>
            <person name="Nowrousian M."/>
            <person name="Ottonello S."/>
            <person name="Baldrian P."/>
            <person name="Spatafora J.W."/>
            <person name="Henrissat B."/>
            <person name="Nagy L.G."/>
            <person name="Aury J.M."/>
            <person name="Wincker P."/>
            <person name="Grigoriev I.V."/>
            <person name="Bonfante P."/>
            <person name="Martin F.M."/>
        </authorList>
    </citation>
    <scope>NUCLEOTIDE SEQUENCE [LARGE SCALE GENOMIC DNA]</scope>
    <source>
        <strain evidence="2 3">RN42</strain>
    </source>
</reference>
<gene>
    <name evidence="2" type="ORF">BJ508DRAFT_417024</name>
</gene>
<name>A0A3N4HYA8_ASCIM</name>
<evidence type="ECO:0000256" key="1">
    <source>
        <dbReference type="SAM" id="MobiDB-lite"/>
    </source>
</evidence>
<feature type="compositionally biased region" description="Polar residues" evidence="1">
    <location>
        <begin position="1"/>
        <end position="16"/>
    </location>
</feature>
<evidence type="ECO:0000313" key="2">
    <source>
        <dbReference type="EMBL" id="RPA77488.1"/>
    </source>
</evidence>
<keyword evidence="3" id="KW-1185">Reference proteome</keyword>
<feature type="region of interest" description="Disordered" evidence="1">
    <location>
        <begin position="1"/>
        <end position="24"/>
    </location>
</feature>